<evidence type="ECO:0000313" key="1">
    <source>
        <dbReference type="EMBL" id="CAK92073.1"/>
    </source>
</evidence>
<reference evidence="1 2" key="1">
    <citation type="journal article" date="2006" name="Nature">
        <title>Global trends of whole-genome duplications revealed by the ciliate Paramecium tetraurelia.</title>
        <authorList>
            <consortium name="Genoscope"/>
            <person name="Aury J.-M."/>
            <person name="Jaillon O."/>
            <person name="Duret L."/>
            <person name="Noel B."/>
            <person name="Jubin C."/>
            <person name="Porcel B.M."/>
            <person name="Segurens B."/>
            <person name="Daubin V."/>
            <person name="Anthouard V."/>
            <person name="Aiach N."/>
            <person name="Arnaiz O."/>
            <person name="Billaut A."/>
            <person name="Beisson J."/>
            <person name="Blanc I."/>
            <person name="Bouhouche K."/>
            <person name="Camara F."/>
            <person name="Duharcourt S."/>
            <person name="Guigo R."/>
            <person name="Gogendeau D."/>
            <person name="Katinka M."/>
            <person name="Keller A.-M."/>
            <person name="Kissmehl R."/>
            <person name="Klotz C."/>
            <person name="Koll F."/>
            <person name="Le Moue A."/>
            <person name="Lepere C."/>
            <person name="Malinsky S."/>
            <person name="Nowacki M."/>
            <person name="Nowak J.K."/>
            <person name="Plattner H."/>
            <person name="Poulain J."/>
            <person name="Ruiz F."/>
            <person name="Serrano V."/>
            <person name="Zagulski M."/>
            <person name="Dessen P."/>
            <person name="Betermier M."/>
            <person name="Weissenbach J."/>
            <person name="Scarpelli C."/>
            <person name="Schachter V."/>
            <person name="Sperling L."/>
            <person name="Meyer E."/>
            <person name="Cohen J."/>
            <person name="Wincker P."/>
        </authorList>
    </citation>
    <scope>NUCLEOTIDE SEQUENCE [LARGE SCALE GENOMIC DNA]</scope>
    <source>
        <strain evidence="1 2">Stock d4-2</strain>
    </source>
</reference>
<dbReference type="GeneID" id="5045255"/>
<name>A0E9V6_PARTE</name>
<keyword evidence="2" id="KW-1185">Reference proteome</keyword>
<dbReference type="InParanoid" id="A0E9V6"/>
<accession>A0E9V6</accession>
<organism evidence="1 2">
    <name type="scientific">Paramecium tetraurelia</name>
    <dbReference type="NCBI Taxonomy" id="5888"/>
    <lineage>
        <taxon>Eukaryota</taxon>
        <taxon>Sar</taxon>
        <taxon>Alveolata</taxon>
        <taxon>Ciliophora</taxon>
        <taxon>Intramacronucleata</taxon>
        <taxon>Oligohymenophorea</taxon>
        <taxon>Peniculida</taxon>
        <taxon>Parameciidae</taxon>
        <taxon>Paramecium</taxon>
    </lineage>
</organism>
<protein>
    <recommendedName>
        <fullName evidence="3">Transmembrane protein</fullName>
    </recommendedName>
</protein>
<dbReference type="RefSeq" id="XP_001459470.1">
    <property type="nucleotide sequence ID" value="XM_001459433.1"/>
</dbReference>
<dbReference type="KEGG" id="ptm:GSPATT00024804001"/>
<dbReference type="EMBL" id="CT868666">
    <property type="protein sequence ID" value="CAK92073.1"/>
    <property type="molecule type" value="Genomic_DNA"/>
</dbReference>
<proteinExistence type="predicted"/>
<dbReference type="AlphaFoldDB" id="A0E9V6"/>
<sequence>MVPWIKLKQHIHQNFHTMVKVVTHSIAMQYDVDSYGSINPVLKNSYYDHHQFKQKQQPKQIIIITEFKKKYKDIQGYEVIFGQNNQLHSILMKQNLAVKFNIESFYYKTLKFYQVILLRMSTYIMNLLSFNVSVNLD</sequence>
<gene>
    <name evidence="1" type="ORF">GSPATT00024804001</name>
</gene>
<evidence type="ECO:0000313" key="2">
    <source>
        <dbReference type="Proteomes" id="UP000000600"/>
    </source>
</evidence>
<dbReference type="HOGENOM" id="CLU_1869126_0_0_1"/>
<evidence type="ECO:0008006" key="3">
    <source>
        <dbReference type="Google" id="ProtNLM"/>
    </source>
</evidence>
<dbReference type="Proteomes" id="UP000000600">
    <property type="component" value="Unassembled WGS sequence"/>
</dbReference>